<dbReference type="Proteomes" id="UP000054279">
    <property type="component" value="Unassembled WGS sequence"/>
</dbReference>
<feature type="compositionally biased region" description="Low complexity" evidence="1">
    <location>
        <begin position="193"/>
        <end position="205"/>
    </location>
</feature>
<evidence type="ECO:0000313" key="3">
    <source>
        <dbReference type="Proteomes" id="UP000054279"/>
    </source>
</evidence>
<proteinExistence type="predicted"/>
<evidence type="ECO:0000256" key="1">
    <source>
        <dbReference type="SAM" id="MobiDB-lite"/>
    </source>
</evidence>
<name>A0A0C9UCQ5_SPHS4</name>
<dbReference type="EMBL" id="KN837741">
    <property type="protein sequence ID" value="KIJ23261.1"/>
    <property type="molecule type" value="Genomic_DNA"/>
</dbReference>
<feature type="region of interest" description="Disordered" evidence="1">
    <location>
        <begin position="190"/>
        <end position="218"/>
    </location>
</feature>
<keyword evidence="3" id="KW-1185">Reference proteome</keyword>
<gene>
    <name evidence="2" type="ORF">M422DRAFT_276199</name>
</gene>
<accession>A0A0C9UCQ5</accession>
<protein>
    <submittedName>
        <fullName evidence="2">Uncharacterized protein</fullName>
    </submittedName>
</protein>
<organism evidence="2 3">
    <name type="scientific">Sphaerobolus stellatus (strain SS14)</name>
    <dbReference type="NCBI Taxonomy" id="990650"/>
    <lineage>
        <taxon>Eukaryota</taxon>
        <taxon>Fungi</taxon>
        <taxon>Dikarya</taxon>
        <taxon>Basidiomycota</taxon>
        <taxon>Agaricomycotina</taxon>
        <taxon>Agaricomycetes</taxon>
        <taxon>Phallomycetidae</taxon>
        <taxon>Geastrales</taxon>
        <taxon>Sphaerobolaceae</taxon>
        <taxon>Sphaerobolus</taxon>
    </lineage>
</organism>
<evidence type="ECO:0000313" key="2">
    <source>
        <dbReference type="EMBL" id="KIJ23261.1"/>
    </source>
</evidence>
<reference evidence="2 3" key="1">
    <citation type="submission" date="2014-06" db="EMBL/GenBank/DDBJ databases">
        <title>Evolutionary Origins and Diversification of the Mycorrhizal Mutualists.</title>
        <authorList>
            <consortium name="DOE Joint Genome Institute"/>
            <consortium name="Mycorrhizal Genomics Consortium"/>
            <person name="Kohler A."/>
            <person name="Kuo A."/>
            <person name="Nagy L.G."/>
            <person name="Floudas D."/>
            <person name="Copeland A."/>
            <person name="Barry K.W."/>
            <person name="Cichocki N."/>
            <person name="Veneault-Fourrey C."/>
            <person name="LaButti K."/>
            <person name="Lindquist E.A."/>
            <person name="Lipzen A."/>
            <person name="Lundell T."/>
            <person name="Morin E."/>
            <person name="Murat C."/>
            <person name="Riley R."/>
            <person name="Ohm R."/>
            <person name="Sun H."/>
            <person name="Tunlid A."/>
            <person name="Henrissat B."/>
            <person name="Grigoriev I.V."/>
            <person name="Hibbett D.S."/>
            <person name="Martin F."/>
        </authorList>
    </citation>
    <scope>NUCLEOTIDE SEQUENCE [LARGE SCALE GENOMIC DNA]</scope>
    <source>
        <strain evidence="2 3">SS14</strain>
    </source>
</reference>
<dbReference type="AlphaFoldDB" id="A0A0C9UCQ5"/>
<sequence length="282" mass="31082">MYTSSSSSPFKNADEMSTLSNSRSSNAAKHIFDHAFFTEDHVLTIEEGVDRLEGLHLFFADEESVGKLVKFNPAVIHAVFTFKLLAHSGFAFWDIDQWENSKCVMKTYLVVAECSRELGSNNISGALSQFASSFGWFKLERLKKLVKANKSAPQYQNIRMSMCPNHKRVEEPSTPAVGEDESIPRLTAGELIDPSPSSVDPQQSSKVFTQEHPGDPSVRVHGYQTVPVRVQSPIGVASAAGTSAPSQYQSRVAKALDTACFGSIDSEQWCSQLRILKCEVRG</sequence>
<dbReference type="HOGENOM" id="CLU_987553_0_0_1"/>